<name>A0ABP0BYF4_9PEZI</name>
<accession>A0ABP0BYF4</accession>
<dbReference type="SUPFAM" id="SSF56300">
    <property type="entry name" value="Metallo-dependent phosphatases"/>
    <property type="match status" value="1"/>
</dbReference>
<protein>
    <recommendedName>
        <fullName evidence="1">Calcineurin-like phosphoesterase domain-containing protein</fullName>
    </recommendedName>
</protein>
<dbReference type="Gene3D" id="3.60.21.10">
    <property type="match status" value="1"/>
</dbReference>
<keyword evidence="3" id="KW-1185">Reference proteome</keyword>
<dbReference type="Pfam" id="PF00149">
    <property type="entry name" value="Metallophos"/>
    <property type="match status" value="1"/>
</dbReference>
<comment type="caution">
    <text evidence="2">The sequence shown here is derived from an EMBL/GenBank/DDBJ whole genome shotgun (WGS) entry which is preliminary data.</text>
</comment>
<gene>
    <name evidence="2" type="ORF">SBRCBS47491_005640</name>
</gene>
<feature type="domain" description="Calcineurin-like phosphoesterase" evidence="1">
    <location>
        <begin position="1"/>
        <end position="244"/>
    </location>
</feature>
<dbReference type="PANTHER" id="PTHR37844">
    <property type="entry name" value="SER/THR PROTEIN PHOSPHATASE SUPERFAMILY (AFU_ORTHOLOGUE AFUA_1G14840)"/>
    <property type="match status" value="1"/>
</dbReference>
<evidence type="ECO:0000259" key="1">
    <source>
        <dbReference type="Pfam" id="PF00149"/>
    </source>
</evidence>
<proteinExistence type="predicted"/>
<sequence>MRIQIVSDLHLEAPKAYDLFEIQPAAPVLALIGDIGNVKPHRDELFDFLLRQLRQFETVLFVAGNHEAYHSSWRETRSILFEFAAHFRKISNSGEFGIGTFALLDQSTHHLPKTAGRPETIVLGCPLFSHIPSKAEQAVSMGLNDFYQINDDDDDATPWDVASHNASHARDLAWLNETVTRLEKTNPSASLLVLTHWSPSTDPRTTDPRHVNSPISSAFSTDLSGERCFRSPNVKAWAFGHTHYNCDVLVERAGGAAPIRLVTNQKGYYFQQAIGYDNDKTIAG</sequence>
<dbReference type="InterPro" id="IPR004843">
    <property type="entry name" value="Calcineurin-like_PHP"/>
</dbReference>
<dbReference type="PANTHER" id="PTHR37844:SF2">
    <property type="entry name" value="SER_THR PROTEIN PHOSPHATASE SUPERFAMILY (AFU_ORTHOLOGUE AFUA_1G14840)"/>
    <property type="match status" value="1"/>
</dbReference>
<evidence type="ECO:0000313" key="2">
    <source>
        <dbReference type="EMBL" id="CAK7224704.1"/>
    </source>
</evidence>
<dbReference type="Proteomes" id="UP001642406">
    <property type="component" value="Unassembled WGS sequence"/>
</dbReference>
<organism evidence="2 3">
    <name type="scientific">Sporothrix bragantina</name>
    <dbReference type="NCBI Taxonomy" id="671064"/>
    <lineage>
        <taxon>Eukaryota</taxon>
        <taxon>Fungi</taxon>
        <taxon>Dikarya</taxon>
        <taxon>Ascomycota</taxon>
        <taxon>Pezizomycotina</taxon>
        <taxon>Sordariomycetes</taxon>
        <taxon>Sordariomycetidae</taxon>
        <taxon>Ophiostomatales</taxon>
        <taxon>Ophiostomataceae</taxon>
        <taxon>Sporothrix</taxon>
    </lineage>
</organism>
<dbReference type="EMBL" id="CAWUHC010000050">
    <property type="protein sequence ID" value="CAK7224704.1"/>
    <property type="molecule type" value="Genomic_DNA"/>
</dbReference>
<dbReference type="InterPro" id="IPR029052">
    <property type="entry name" value="Metallo-depent_PP-like"/>
</dbReference>
<evidence type="ECO:0000313" key="3">
    <source>
        <dbReference type="Proteomes" id="UP001642406"/>
    </source>
</evidence>
<reference evidence="2 3" key="1">
    <citation type="submission" date="2024-01" db="EMBL/GenBank/DDBJ databases">
        <authorList>
            <person name="Allen C."/>
            <person name="Tagirdzhanova G."/>
        </authorList>
    </citation>
    <scope>NUCLEOTIDE SEQUENCE [LARGE SCALE GENOMIC DNA]</scope>
</reference>